<name>A0ABT1WHH0_9BURK</name>
<dbReference type="GO" id="GO:0016787">
    <property type="term" value="F:hydrolase activity"/>
    <property type="evidence" value="ECO:0007669"/>
    <property type="project" value="UniProtKB-KW"/>
</dbReference>
<evidence type="ECO:0000313" key="4">
    <source>
        <dbReference type="Proteomes" id="UP001204142"/>
    </source>
</evidence>
<dbReference type="Pfam" id="PF02129">
    <property type="entry name" value="Peptidase_S15"/>
    <property type="match status" value="1"/>
</dbReference>
<evidence type="ECO:0000256" key="1">
    <source>
        <dbReference type="ARBA" id="ARBA00022801"/>
    </source>
</evidence>
<dbReference type="InterPro" id="IPR029058">
    <property type="entry name" value="AB_hydrolase_fold"/>
</dbReference>
<dbReference type="PROSITE" id="PS51257">
    <property type="entry name" value="PROKAR_LIPOPROTEIN"/>
    <property type="match status" value="1"/>
</dbReference>
<sequence>MFLKGSASGAHSITLRQLALGLFAVASLSGCLSGSESPGIPTGGSGTPVTPAEVGTPIKVKDSATAVGHAAKVEQVTIKAFDGTDIALTVYYPTLAKGEAAPLLLHSHGFGGSRTTSLDFDEATQTSEIGVDVLQMAYNQKNAVAGRKGWYVISYDQRGHGDSGGNVSILDPNIEGKDFSTVLDWAQANLPNLGYRTKGNAPDPVVGTIGRSYGGAFQLIGAGLDGRVDAMVPGGTWYDLRYSLNPGGVPKTAYLDGLVAAGAQSNKGRYDQFLIQGLVEANTTGVVNDTIVKRLGSQGAVSYCDLTQNLPNGMTLKSIPAFFVQGATDVLFNLREGLQNFECYRKVNADSKLLFVKYGHSLSALRIQKDPAGELAGTGAKYAFNESLVWLKTAQNQCPATLYDQATGRCVIPLKDMMFQFLVQNLIGKNEANSKTYLGFDPVPVPEIAAVLEDSRPDPTAVAIQAKGADRPKLEGLRAASAFTASTQVVTGLLGVPSGLSSTQGSQLAQPVYVDLNNANLPGCYVGVPKATVKVEPVGLPSPEAPEVFVGLGLERADGTKTVLHDQITPIKGYGEKTLELPGISVRLQAGDKLTLNLQGYNPVFLTSFNRVPVPVNVSASVALPNTVTDSTGFCGQ</sequence>
<reference evidence="3 4" key="1">
    <citation type="submission" date="2022-07" db="EMBL/GenBank/DDBJ databases">
        <authorList>
            <person name="Xamxidin M."/>
            <person name="Wu M."/>
        </authorList>
    </citation>
    <scope>NUCLEOTIDE SEQUENCE [LARGE SCALE GENOMIC DNA]</scope>
    <source>
        <strain evidence="3 4">NBRC 111650</strain>
    </source>
</reference>
<dbReference type="InterPro" id="IPR000383">
    <property type="entry name" value="Xaa-Pro-like_dom"/>
</dbReference>
<dbReference type="Proteomes" id="UP001204142">
    <property type="component" value="Unassembled WGS sequence"/>
</dbReference>
<evidence type="ECO:0000313" key="3">
    <source>
        <dbReference type="EMBL" id="MCQ8896973.1"/>
    </source>
</evidence>
<accession>A0ABT1WHH0</accession>
<comment type="caution">
    <text evidence="3">The sequence shown here is derived from an EMBL/GenBank/DDBJ whole genome shotgun (WGS) entry which is preliminary data.</text>
</comment>
<keyword evidence="4" id="KW-1185">Reference proteome</keyword>
<dbReference type="InterPro" id="IPR050261">
    <property type="entry name" value="FrsA_esterase"/>
</dbReference>
<dbReference type="Gene3D" id="3.40.50.1820">
    <property type="entry name" value="alpha/beta hydrolase"/>
    <property type="match status" value="1"/>
</dbReference>
<organism evidence="3 4">
    <name type="scientific">Limnobacter humi</name>
    <dbReference type="NCBI Taxonomy" id="1778671"/>
    <lineage>
        <taxon>Bacteria</taxon>
        <taxon>Pseudomonadati</taxon>
        <taxon>Pseudomonadota</taxon>
        <taxon>Betaproteobacteria</taxon>
        <taxon>Burkholderiales</taxon>
        <taxon>Burkholderiaceae</taxon>
        <taxon>Limnobacter</taxon>
    </lineage>
</organism>
<feature type="domain" description="Xaa-Pro dipeptidyl-peptidase-like" evidence="2">
    <location>
        <begin position="82"/>
        <end position="360"/>
    </location>
</feature>
<dbReference type="RefSeq" id="WP_256764761.1">
    <property type="nucleotide sequence ID" value="NZ_JANIGO010000003.1"/>
</dbReference>
<evidence type="ECO:0000259" key="2">
    <source>
        <dbReference type="Pfam" id="PF02129"/>
    </source>
</evidence>
<gene>
    <name evidence="3" type="ORF">NQT62_11070</name>
</gene>
<dbReference type="PANTHER" id="PTHR22946:SF9">
    <property type="entry name" value="POLYKETIDE TRANSFERASE AF380"/>
    <property type="match status" value="1"/>
</dbReference>
<keyword evidence="1 3" id="KW-0378">Hydrolase</keyword>
<protein>
    <submittedName>
        <fullName evidence="3">CocE/NonD family hydrolase</fullName>
    </submittedName>
</protein>
<dbReference type="PANTHER" id="PTHR22946">
    <property type="entry name" value="DIENELACTONE HYDROLASE DOMAIN-CONTAINING PROTEIN-RELATED"/>
    <property type="match status" value="1"/>
</dbReference>
<dbReference type="SUPFAM" id="SSF53474">
    <property type="entry name" value="alpha/beta-Hydrolases"/>
    <property type="match status" value="1"/>
</dbReference>
<dbReference type="EMBL" id="JANIGO010000003">
    <property type="protein sequence ID" value="MCQ8896973.1"/>
    <property type="molecule type" value="Genomic_DNA"/>
</dbReference>
<proteinExistence type="predicted"/>